<evidence type="ECO:0000313" key="8">
    <source>
        <dbReference type="EMBL" id="PPJ53643.1"/>
    </source>
</evidence>
<accession>A0A2S6C1Q6</accession>
<evidence type="ECO:0000256" key="6">
    <source>
        <dbReference type="SAM" id="Phobius"/>
    </source>
</evidence>
<keyword evidence="5 6" id="KW-0472">Membrane</keyword>
<evidence type="ECO:0000256" key="5">
    <source>
        <dbReference type="ARBA" id="ARBA00023136"/>
    </source>
</evidence>
<reference evidence="9" key="1">
    <citation type="journal article" date="2017" name="bioRxiv">
        <title>Conservation of a gene cluster reveals novel cercosporin biosynthetic mechanisms and extends production to the genus Colletotrichum.</title>
        <authorList>
            <person name="de Jonge R."/>
            <person name="Ebert M.K."/>
            <person name="Huitt-Roehl C.R."/>
            <person name="Pal P."/>
            <person name="Suttle J.C."/>
            <person name="Spanner R.E."/>
            <person name="Neubauer J.D."/>
            <person name="Jurick W.M.II."/>
            <person name="Stott K.A."/>
            <person name="Secor G.A."/>
            <person name="Thomma B.P.H.J."/>
            <person name="Van de Peer Y."/>
            <person name="Townsend C.A."/>
            <person name="Bolton M.D."/>
        </authorList>
    </citation>
    <scope>NUCLEOTIDE SEQUENCE [LARGE SCALE GENOMIC DNA]</scope>
    <source>
        <strain evidence="9">CBS538.71</strain>
    </source>
</reference>
<dbReference type="Gene3D" id="1.20.1250.20">
    <property type="entry name" value="MFS general substrate transporter like domains"/>
    <property type="match status" value="1"/>
</dbReference>
<comment type="subcellular location">
    <subcellularLocation>
        <location evidence="1">Membrane</location>
        <topology evidence="1">Multi-pass membrane protein</topology>
    </subcellularLocation>
</comment>
<feature type="transmembrane region" description="Helical" evidence="6">
    <location>
        <begin position="318"/>
        <end position="339"/>
    </location>
</feature>
<evidence type="ECO:0000256" key="1">
    <source>
        <dbReference type="ARBA" id="ARBA00004141"/>
    </source>
</evidence>
<evidence type="ECO:0000256" key="3">
    <source>
        <dbReference type="ARBA" id="ARBA00022692"/>
    </source>
</evidence>
<dbReference type="Proteomes" id="UP000237631">
    <property type="component" value="Unassembled WGS sequence"/>
</dbReference>
<keyword evidence="2" id="KW-0813">Transport</keyword>
<feature type="transmembrane region" description="Helical" evidence="6">
    <location>
        <begin position="88"/>
        <end position="109"/>
    </location>
</feature>
<feature type="transmembrane region" description="Helical" evidence="6">
    <location>
        <begin position="143"/>
        <end position="163"/>
    </location>
</feature>
<dbReference type="SUPFAM" id="SSF103473">
    <property type="entry name" value="MFS general substrate transporter"/>
    <property type="match status" value="2"/>
</dbReference>
<feature type="transmembrane region" description="Helical" evidence="6">
    <location>
        <begin position="247"/>
        <end position="266"/>
    </location>
</feature>
<dbReference type="PANTHER" id="PTHR23501:SF109">
    <property type="entry name" value="MAJOR FACILITATOR SUPERFAMILY (MFS) PROFILE DOMAIN-CONTAINING PROTEIN-RELATED"/>
    <property type="match status" value="1"/>
</dbReference>
<evidence type="ECO:0000256" key="4">
    <source>
        <dbReference type="ARBA" id="ARBA00022989"/>
    </source>
</evidence>
<feature type="transmembrane region" description="Helical" evidence="6">
    <location>
        <begin position="52"/>
        <end position="73"/>
    </location>
</feature>
<feature type="domain" description="Major facilitator superfamily (MFS) profile" evidence="7">
    <location>
        <begin position="52"/>
        <end position="505"/>
    </location>
</feature>
<dbReference type="GO" id="GO:0022857">
    <property type="term" value="F:transmembrane transporter activity"/>
    <property type="evidence" value="ECO:0007669"/>
    <property type="project" value="InterPro"/>
</dbReference>
<evidence type="ECO:0000313" key="9">
    <source>
        <dbReference type="Proteomes" id="UP000237631"/>
    </source>
</evidence>
<feature type="transmembrane region" description="Helical" evidence="6">
    <location>
        <begin position="278"/>
        <end position="297"/>
    </location>
</feature>
<dbReference type="Pfam" id="PF06609">
    <property type="entry name" value="TRI12"/>
    <property type="match status" value="1"/>
</dbReference>
<protein>
    <recommendedName>
        <fullName evidence="7">Major facilitator superfamily (MFS) profile domain-containing protein</fullName>
    </recommendedName>
</protein>
<name>A0A2S6C1Q6_9PEZI</name>
<keyword evidence="4 6" id="KW-1133">Transmembrane helix</keyword>
<proteinExistence type="predicted"/>
<organism evidence="8 9">
    <name type="scientific">Cercospora berteroae</name>
    <dbReference type="NCBI Taxonomy" id="357750"/>
    <lineage>
        <taxon>Eukaryota</taxon>
        <taxon>Fungi</taxon>
        <taxon>Dikarya</taxon>
        <taxon>Ascomycota</taxon>
        <taxon>Pezizomycotina</taxon>
        <taxon>Dothideomycetes</taxon>
        <taxon>Dothideomycetidae</taxon>
        <taxon>Mycosphaerellales</taxon>
        <taxon>Mycosphaerellaceae</taxon>
        <taxon>Cercospora</taxon>
    </lineage>
</organism>
<dbReference type="GO" id="GO:0005886">
    <property type="term" value="C:plasma membrane"/>
    <property type="evidence" value="ECO:0007669"/>
    <property type="project" value="TreeGrafter"/>
</dbReference>
<feature type="transmembrane region" description="Helical" evidence="6">
    <location>
        <begin position="206"/>
        <end position="227"/>
    </location>
</feature>
<feature type="transmembrane region" description="Helical" evidence="6">
    <location>
        <begin position="538"/>
        <end position="557"/>
    </location>
</feature>
<keyword evidence="3 6" id="KW-0812">Transmembrane</keyword>
<dbReference type="PROSITE" id="PS50850">
    <property type="entry name" value="MFS"/>
    <property type="match status" value="1"/>
</dbReference>
<dbReference type="OrthoDB" id="4161376at2759"/>
<dbReference type="InterPro" id="IPR036259">
    <property type="entry name" value="MFS_trans_sf"/>
</dbReference>
<sequence>MKNSAAMISDRDVDIVDEKQNKHVLGDPDLLYQHAFKGDDSDGKVGWTFRKVLVISVLSMLYTGAQLVLYFVGGSLNYIVADLNSPSVASWLSVANTLAIGAVCPFVGYTQDIFGKRWISIIGAVLLCVGCLLLALANSFAQAVAGMAIAGVGAGIGELTGLAGLAEAMPVKHRGYASAIITVFVLPFAPYVMYSELFCRNLSWRWAGGSLCEIYNAATLVGLAALYHPKGHSRASQLPWKTVVKQIDYLGGLLSTAGLTLLLVALQSGGYTHPWSSGFVLSMLIIGLLLLAVFTIWEWKFAPNPMIPHGLFQGQRTVALAFGVAFVAGMNFYSLLNFWPVTIKNVWGTAVVPIGLRGFAGALAVASGAVVFNAALSIWPGGPRYILGLAAVMLTCFGGALAVMTPENEIMSVAFGVLASLGLGGLIVPSATVAMIASADAFITTCAALSLSVRAVGGSVGYSIFYAIFSDQLRTRLPQQLAAYTVAAGLPIDQLRPFVAIYATLGPVQAAQLPGVTPQILAAAGLGKQWAYAESLYYLWYTTIGFGCLAILSAAFIPSLKRFASNRVAVAI</sequence>
<evidence type="ECO:0000259" key="7">
    <source>
        <dbReference type="PROSITE" id="PS50850"/>
    </source>
</evidence>
<feature type="transmembrane region" description="Helical" evidence="6">
    <location>
        <begin position="118"/>
        <end position="137"/>
    </location>
</feature>
<feature type="transmembrane region" description="Helical" evidence="6">
    <location>
        <begin position="359"/>
        <end position="379"/>
    </location>
</feature>
<evidence type="ECO:0000256" key="2">
    <source>
        <dbReference type="ARBA" id="ARBA00022448"/>
    </source>
</evidence>
<comment type="caution">
    <text evidence="8">The sequence shown here is derived from an EMBL/GenBank/DDBJ whole genome shotgun (WGS) entry which is preliminary data.</text>
</comment>
<dbReference type="EMBL" id="PNEN01000577">
    <property type="protein sequence ID" value="PPJ53643.1"/>
    <property type="molecule type" value="Genomic_DNA"/>
</dbReference>
<dbReference type="InterPro" id="IPR010573">
    <property type="entry name" value="MFS_Str1/Tri12-like"/>
</dbReference>
<dbReference type="AlphaFoldDB" id="A0A2S6C1Q6"/>
<gene>
    <name evidence="8" type="ORF">CBER1_00790</name>
</gene>
<feature type="transmembrane region" description="Helical" evidence="6">
    <location>
        <begin position="175"/>
        <end position="194"/>
    </location>
</feature>
<feature type="transmembrane region" description="Helical" evidence="6">
    <location>
        <begin position="441"/>
        <end position="469"/>
    </location>
</feature>
<dbReference type="InterPro" id="IPR020846">
    <property type="entry name" value="MFS_dom"/>
</dbReference>
<feature type="transmembrane region" description="Helical" evidence="6">
    <location>
        <begin position="386"/>
        <end position="404"/>
    </location>
</feature>
<dbReference type="PANTHER" id="PTHR23501">
    <property type="entry name" value="MAJOR FACILITATOR SUPERFAMILY"/>
    <property type="match status" value="1"/>
</dbReference>
<keyword evidence="9" id="KW-1185">Reference proteome</keyword>
<feature type="transmembrane region" description="Helical" evidence="6">
    <location>
        <begin position="410"/>
        <end position="429"/>
    </location>
</feature>